<dbReference type="PANTHER" id="PTHR28298">
    <property type="entry name" value="EISOSOME PROTEIN 1"/>
    <property type="match status" value="1"/>
</dbReference>
<comment type="similarity">
    <text evidence="1">Belongs to the EIS1 family.</text>
</comment>
<sequence length="824" mass="91552">MSLVSAAVDKGNAGVGGGSRRSVYQKDGKPLSKEALYRSKLKYGVFQSPARGSKIGVSDSKVASDAAAHRASSNKTSIESYKRLSVDENASKAATKANLQSQERPQTSSITSSVTGSSEASVGSARAASRKRQAVSGGPKEGANPRLGNMDITKVLEGAERAANKRIVDRINPVRQNYTYGLITGDKGRTGETNYSLTSSVVEQLKTKGEYVTEAENEADPNHIASHASNAALSHDPTESMDREAIERQARNSEYFKQLSSRQVLDLARARADLKLKQIDKETKDKLIFSNEEYNKVAVEIAKKHHEERQRLTGGKVNLGGGLWLAPEEVEHIAQGFITPVLADVDKRAVQQRAVDADIQRRTMDHEQKYAEWKALQKQKHDNDVLAQREARERHEQELGSVHEVFEDKLYNLVKEKKNLINEKEEELVKVQESYAKLKAELDDVLAQEATRVEKVFTERQTELEEDIATIKKENLEAIQPLDSELETKRIESDKLVAEHDQVKDTVDGLSADVETYKAKIAELNQQLLSVSATLQEQQEGLRALHASKDELEAQIDNNLVAASQASERAELSRKDVDLKRKEVDSVLSEYQAKLERAQDKLSKERSALLQTSLKVSQLKGMPSINESKARSLIGITSDEYLSKFANKKTKQPKKLTKHDDDSVEYIIAVTDTSPATFTNKKRGIFPNMKSRGSTSAATGQPSAKQRKIHPSAAYISNSPKKDSALGRFLQKIIPSKKNGSKKTNTNKKTPVARSSTVPVARKFEHQKKPVYTDSSQDVLGPGRRDHAKATDEEVDADDVRELLELERSNDSKDRRESLFKEVF</sequence>
<dbReference type="Proteomes" id="UP000006790">
    <property type="component" value="Chromosome 2"/>
</dbReference>
<feature type="region of interest" description="Disordered" evidence="3">
    <location>
        <begin position="53"/>
        <end position="77"/>
    </location>
</feature>
<dbReference type="GO" id="GO:0070941">
    <property type="term" value="P:eisosome assembly"/>
    <property type="evidence" value="ECO:0007669"/>
    <property type="project" value="TreeGrafter"/>
</dbReference>
<proteinExistence type="inferred from homology"/>
<feature type="compositionally biased region" description="Polar residues" evidence="3">
    <location>
        <begin position="97"/>
        <end position="107"/>
    </location>
</feature>
<feature type="region of interest" description="Disordered" evidence="3">
    <location>
        <begin position="1"/>
        <end position="31"/>
    </location>
</feature>
<dbReference type="FunCoup" id="G8JQ49">
    <property type="interactions" value="56"/>
</dbReference>
<gene>
    <name evidence="4" type="ordered locus">Ecym_2309</name>
</gene>
<dbReference type="AlphaFoldDB" id="G8JQ49"/>
<dbReference type="Pfam" id="PF12757">
    <property type="entry name" value="Eisosome1"/>
    <property type="match status" value="1"/>
</dbReference>
<reference evidence="5" key="1">
    <citation type="journal article" date="2012" name="G3 (Bethesda)">
        <title>Pichia sorbitophila, an interspecies yeast hybrid reveals early steps of genome resolution following polyploidization.</title>
        <authorList>
            <person name="Leh Louis V."/>
            <person name="Despons L."/>
            <person name="Friedrich A."/>
            <person name="Martin T."/>
            <person name="Durrens P."/>
            <person name="Casaregola S."/>
            <person name="Neuveglise C."/>
            <person name="Fairhead C."/>
            <person name="Marck C."/>
            <person name="Cruz J.A."/>
            <person name="Straub M.L."/>
            <person name="Kugler V."/>
            <person name="Sacerdot C."/>
            <person name="Uzunov Z."/>
            <person name="Thierry A."/>
            <person name="Weiss S."/>
            <person name="Bleykasten C."/>
            <person name="De Montigny J."/>
            <person name="Jacques N."/>
            <person name="Jung P."/>
            <person name="Lemaire M."/>
            <person name="Mallet S."/>
            <person name="Morel G."/>
            <person name="Richard G.F."/>
            <person name="Sarkar A."/>
            <person name="Savel G."/>
            <person name="Schacherer J."/>
            <person name="Seret M.L."/>
            <person name="Talla E."/>
            <person name="Samson G."/>
            <person name="Jubin C."/>
            <person name="Poulain J."/>
            <person name="Vacherie B."/>
            <person name="Barbe V."/>
            <person name="Pelletier E."/>
            <person name="Sherman D.J."/>
            <person name="Westhof E."/>
            <person name="Weissenbach J."/>
            <person name="Baret P.V."/>
            <person name="Wincker P."/>
            <person name="Gaillardin C."/>
            <person name="Dujon B."/>
            <person name="Souciet J.L."/>
        </authorList>
    </citation>
    <scope>NUCLEOTIDE SEQUENCE [LARGE SCALE GENOMIC DNA]</scope>
    <source>
        <strain evidence="5">CBS 270.75 / DBVPG 7215 / KCTC 17166 / NRRL Y-17582</strain>
    </source>
</reference>
<dbReference type="HOGENOM" id="CLU_013228_1_0_1"/>
<dbReference type="OMA" id="EHTFSGF"/>
<dbReference type="GeneID" id="11471842"/>
<dbReference type="EMBL" id="CP002498">
    <property type="protein sequence ID" value="AET38051.1"/>
    <property type="molecule type" value="Genomic_DNA"/>
</dbReference>
<feature type="compositionally biased region" description="Basic and acidic residues" evidence="3">
    <location>
        <begin position="783"/>
        <end position="796"/>
    </location>
</feature>
<evidence type="ECO:0000256" key="1">
    <source>
        <dbReference type="ARBA" id="ARBA00008528"/>
    </source>
</evidence>
<dbReference type="RefSeq" id="XP_003644868.1">
    <property type="nucleotide sequence ID" value="XM_003644820.1"/>
</dbReference>
<protein>
    <recommendedName>
        <fullName evidence="6">Eisosome protein 1</fullName>
    </recommendedName>
</protein>
<dbReference type="InParanoid" id="G8JQ49"/>
<name>G8JQ49_ERECY</name>
<feature type="region of interest" description="Disordered" evidence="3">
    <location>
        <begin position="92"/>
        <end position="148"/>
    </location>
</feature>
<feature type="compositionally biased region" description="Low complexity" evidence="3">
    <location>
        <begin position="108"/>
        <end position="125"/>
    </location>
</feature>
<feature type="compositionally biased region" description="Polar residues" evidence="3">
    <location>
        <begin position="691"/>
        <end position="704"/>
    </location>
</feature>
<feature type="coiled-coil region" evidence="2">
    <location>
        <begin position="378"/>
        <end position="448"/>
    </location>
</feature>
<dbReference type="InterPro" id="IPR024527">
    <property type="entry name" value="Eisosome1"/>
</dbReference>
<dbReference type="PANTHER" id="PTHR28298:SF1">
    <property type="entry name" value="EISOSOME PROTEIN 1"/>
    <property type="match status" value="1"/>
</dbReference>
<evidence type="ECO:0008006" key="6">
    <source>
        <dbReference type="Google" id="ProtNLM"/>
    </source>
</evidence>
<feature type="region of interest" description="Disordered" evidence="3">
    <location>
        <begin position="679"/>
        <end position="721"/>
    </location>
</feature>
<evidence type="ECO:0000256" key="2">
    <source>
        <dbReference type="SAM" id="Coils"/>
    </source>
</evidence>
<feature type="region of interest" description="Disordered" evidence="3">
    <location>
        <begin position="733"/>
        <end position="796"/>
    </location>
</feature>
<feature type="compositionally biased region" description="Low complexity" evidence="3">
    <location>
        <begin position="57"/>
        <end position="66"/>
    </location>
</feature>
<accession>G8JQ49</accession>
<evidence type="ECO:0000256" key="3">
    <source>
        <dbReference type="SAM" id="MobiDB-lite"/>
    </source>
</evidence>
<keyword evidence="5" id="KW-1185">Reference proteome</keyword>
<dbReference type="OrthoDB" id="4070583at2759"/>
<feature type="coiled-coil region" evidence="2">
    <location>
        <begin position="507"/>
        <end position="608"/>
    </location>
</feature>
<evidence type="ECO:0000313" key="5">
    <source>
        <dbReference type="Proteomes" id="UP000006790"/>
    </source>
</evidence>
<feature type="compositionally biased region" description="Low complexity" evidence="3">
    <location>
        <begin position="736"/>
        <end position="750"/>
    </location>
</feature>
<dbReference type="eggNOG" id="ENOG502S8WV">
    <property type="taxonomic scope" value="Eukaryota"/>
</dbReference>
<evidence type="ECO:0000313" key="4">
    <source>
        <dbReference type="EMBL" id="AET38051.1"/>
    </source>
</evidence>
<organism evidence="4 5">
    <name type="scientific">Eremothecium cymbalariae (strain CBS 270.75 / DBVPG 7215 / KCTC 17166 / NRRL Y-17582)</name>
    <name type="common">Yeast</name>
    <dbReference type="NCBI Taxonomy" id="931890"/>
    <lineage>
        <taxon>Eukaryota</taxon>
        <taxon>Fungi</taxon>
        <taxon>Dikarya</taxon>
        <taxon>Ascomycota</taxon>
        <taxon>Saccharomycotina</taxon>
        <taxon>Saccharomycetes</taxon>
        <taxon>Saccharomycetales</taxon>
        <taxon>Saccharomycetaceae</taxon>
        <taxon>Eremothecium</taxon>
    </lineage>
</organism>
<dbReference type="KEGG" id="erc:Ecym_2309"/>
<keyword evidence="2" id="KW-0175">Coiled coil</keyword>